<evidence type="ECO:0000313" key="1">
    <source>
        <dbReference type="EMBL" id="KOM41226.1"/>
    </source>
</evidence>
<reference evidence="2" key="1">
    <citation type="journal article" date="2015" name="Proc. Natl. Acad. Sci. U.S.A.">
        <title>Genome sequencing of adzuki bean (Vigna angularis) provides insight into high starch and low fat accumulation and domestication.</title>
        <authorList>
            <person name="Yang K."/>
            <person name="Tian Z."/>
            <person name="Chen C."/>
            <person name="Luo L."/>
            <person name="Zhao B."/>
            <person name="Wang Z."/>
            <person name="Yu L."/>
            <person name="Li Y."/>
            <person name="Sun Y."/>
            <person name="Li W."/>
            <person name="Chen Y."/>
            <person name="Li Y."/>
            <person name="Zhang Y."/>
            <person name="Ai D."/>
            <person name="Zhao J."/>
            <person name="Shang C."/>
            <person name="Ma Y."/>
            <person name="Wu B."/>
            <person name="Wang M."/>
            <person name="Gao L."/>
            <person name="Sun D."/>
            <person name="Zhang P."/>
            <person name="Guo F."/>
            <person name="Wang W."/>
            <person name="Li Y."/>
            <person name="Wang J."/>
            <person name="Varshney R.K."/>
            <person name="Wang J."/>
            <person name="Ling H.Q."/>
            <person name="Wan P."/>
        </authorList>
    </citation>
    <scope>NUCLEOTIDE SEQUENCE</scope>
    <source>
        <strain evidence="2">cv. Jingnong 6</strain>
    </source>
</reference>
<gene>
    <name evidence="1" type="ORF">LR48_Vigan04g142400</name>
</gene>
<dbReference type="Proteomes" id="UP000053144">
    <property type="component" value="Chromosome 4"/>
</dbReference>
<dbReference type="EMBL" id="CM003374">
    <property type="protein sequence ID" value="KOM41226.1"/>
    <property type="molecule type" value="Genomic_DNA"/>
</dbReference>
<dbReference type="Gramene" id="KOM41226">
    <property type="protein sequence ID" value="KOM41226"/>
    <property type="gene ID" value="LR48_Vigan04g142400"/>
</dbReference>
<protein>
    <submittedName>
        <fullName evidence="1">Uncharacterized protein</fullName>
    </submittedName>
</protein>
<proteinExistence type="predicted"/>
<name>A0A0L9UES8_PHAAN</name>
<accession>A0A0L9UES8</accession>
<organism evidence="1 2">
    <name type="scientific">Phaseolus angularis</name>
    <name type="common">Azuki bean</name>
    <name type="synonym">Vigna angularis</name>
    <dbReference type="NCBI Taxonomy" id="3914"/>
    <lineage>
        <taxon>Eukaryota</taxon>
        <taxon>Viridiplantae</taxon>
        <taxon>Streptophyta</taxon>
        <taxon>Embryophyta</taxon>
        <taxon>Tracheophyta</taxon>
        <taxon>Spermatophyta</taxon>
        <taxon>Magnoliopsida</taxon>
        <taxon>eudicotyledons</taxon>
        <taxon>Gunneridae</taxon>
        <taxon>Pentapetalae</taxon>
        <taxon>rosids</taxon>
        <taxon>fabids</taxon>
        <taxon>Fabales</taxon>
        <taxon>Fabaceae</taxon>
        <taxon>Papilionoideae</taxon>
        <taxon>50 kb inversion clade</taxon>
        <taxon>NPAAA clade</taxon>
        <taxon>indigoferoid/millettioid clade</taxon>
        <taxon>Phaseoleae</taxon>
        <taxon>Vigna</taxon>
    </lineage>
</organism>
<dbReference type="AlphaFoldDB" id="A0A0L9UES8"/>
<evidence type="ECO:0000313" key="2">
    <source>
        <dbReference type="Proteomes" id="UP000053144"/>
    </source>
</evidence>
<sequence length="50" mass="5937">MAQALADEDRSSYFLTHRVCLLFIDVDNVQIMKDMNLDVYRFYMVKNSSE</sequence>